<keyword evidence="2" id="KW-1185">Reference proteome</keyword>
<dbReference type="AlphaFoldDB" id="A0A6H5GDZ8"/>
<gene>
    <name evidence="1" type="ORF">NTEN_LOCUS6188</name>
</gene>
<protein>
    <submittedName>
        <fullName evidence="1">Uncharacterized protein</fullName>
    </submittedName>
</protein>
<dbReference type="Proteomes" id="UP000479000">
    <property type="component" value="Unassembled WGS sequence"/>
</dbReference>
<evidence type="ECO:0000313" key="2">
    <source>
        <dbReference type="Proteomes" id="UP000479000"/>
    </source>
</evidence>
<accession>A0A6H5GDZ8</accession>
<organism evidence="1 2">
    <name type="scientific">Nesidiocoris tenuis</name>
    <dbReference type="NCBI Taxonomy" id="355587"/>
    <lineage>
        <taxon>Eukaryota</taxon>
        <taxon>Metazoa</taxon>
        <taxon>Ecdysozoa</taxon>
        <taxon>Arthropoda</taxon>
        <taxon>Hexapoda</taxon>
        <taxon>Insecta</taxon>
        <taxon>Pterygota</taxon>
        <taxon>Neoptera</taxon>
        <taxon>Paraneoptera</taxon>
        <taxon>Hemiptera</taxon>
        <taxon>Heteroptera</taxon>
        <taxon>Panheteroptera</taxon>
        <taxon>Cimicomorpha</taxon>
        <taxon>Miridae</taxon>
        <taxon>Dicyphina</taxon>
        <taxon>Nesidiocoris</taxon>
    </lineage>
</organism>
<proteinExistence type="predicted"/>
<sequence>MKHARIKKIQIQTFGEFEHELKTTGRSEIDARSVQFVSVDLVAEIRAHFHSFVHRADFHGAAGQFEAVQLFQRTFSVLRMVELEETRHHDINDRELKC</sequence>
<dbReference type="EMBL" id="CADCXU010009081">
    <property type="protein sequence ID" value="CAA9999995.1"/>
    <property type="molecule type" value="Genomic_DNA"/>
</dbReference>
<name>A0A6H5GDZ8_9HEMI</name>
<reference evidence="1 2" key="1">
    <citation type="submission" date="2020-02" db="EMBL/GenBank/DDBJ databases">
        <authorList>
            <person name="Ferguson B K."/>
        </authorList>
    </citation>
    <scope>NUCLEOTIDE SEQUENCE [LARGE SCALE GENOMIC DNA]</scope>
</reference>
<evidence type="ECO:0000313" key="1">
    <source>
        <dbReference type="EMBL" id="CAA9999995.1"/>
    </source>
</evidence>